<keyword evidence="2" id="KW-1185">Reference proteome</keyword>
<gene>
    <name evidence="1" type="ORF">WJU16_03705</name>
</gene>
<sequence length="124" mass="14155">MPEMPLYEYAVIRVVPKVEREEFMNVGVILFCKQKRYLGCIITLNEERLKAFSPELDLGELKAFADGFEKTCRGEGPIGQLDAASRFRWLTAMRSTILQTSRVHPGLCAGPEDTLERLHRQLVL</sequence>
<dbReference type="Pfam" id="PF11236">
    <property type="entry name" value="DUF3037"/>
    <property type="match status" value="1"/>
</dbReference>
<dbReference type="InterPro" id="IPR021398">
    <property type="entry name" value="DUF3037"/>
</dbReference>
<name>A0ABZ2YSC0_9BACT</name>
<proteinExistence type="predicted"/>
<dbReference type="EMBL" id="CP149822">
    <property type="protein sequence ID" value="WZN42140.1"/>
    <property type="molecule type" value="Genomic_DNA"/>
</dbReference>
<accession>A0ABZ2YSC0</accession>
<organism evidence="1 2">
    <name type="scientific">Chitinophaga pollutisoli</name>
    <dbReference type="NCBI Taxonomy" id="3133966"/>
    <lineage>
        <taxon>Bacteria</taxon>
        <taxon>Pseudomonadati</taxon>
        <taxon>Bacteroidota</taxon>
        <taxon>Chitinophagia</taxon>
        <taxon>Chitinophagales</taxon>
        <taxon>Chitinophagaceae</taxon>
        <taxon>Chitinophaga</taxon>
    </lineage>
</organism>
<reference evidence="2" key="1">
    <citation type="submission" date="2024-03" db="EMBL/GenBank/DDBJ databases">
        <title>Chitinophaga horti sp. nov., isolated from garden soil.</title>
        <authorList>
            <person name="Lee D.S."/>
            <person name="Han D.M."/>
            <person name="Baek J.H."/>
            <person name="Choi D.G."/>
            <person name="Jeon J.H."/>
            <person name="Jeon C.O."/>
        </authorList>
    </citation>
    <scope>NUCLEOTIDE SEQUENCE [LARGE SCALE GENOMIC DNA]</scope>
    <source>
        <strain evidence="2">GPA1</strain>
    </source>
</reference>
<dbReference type="Proteomes" id="UP001485459">
    <property type="component" value="Chromosome"/>
</dbReference>
<dbReference type="RefSeq" id="WP_341836976.1">
    <property type="nucleotide sequence ID" value="NZ_CP149822.1"/>
</dbReference>
<evidence type="ECO:0000313" key="2">
    <source>
        <dbReference type="Proteomes" id="UP001485459"/>
    </source>
</evidence>
<evidence type="ECO:0000313" key="1">
    <source>
        <dbReference type="EMBL" id="WZN42140.1"/>
    </source>
</evidence>
<protein>
    <submittedName>
        <fullName evidence="1">DUF3037 domain-containing protein</fullName>
    </submittedName>
</protein>